<evidence type="ECO:0000313" key="2">
    <source>
        <dbReference type="EMBL" id="KZC10827.1"/>
    </source>
</evidence>
<accession>A0A154PGA2</accession>
<proteinExistence type="predicted"/>
<protein>
    <submittedName>
        <fullName evidence="2">Uncharacterized protein</fullName>
    </submittedName>
</protein>
<dbReference type="Proteomes" id="UP000076502">
    <property type="component" value="Unassembled WGS sequence"/>
</dbReference>
<evidence type="ECO:0000313" key="3">
    <source>
        <dbReference type="Proteomes" id="UP000076502"/>
    </source>
</evidence>
<reference evidence="2 3" key="1">
    <citation type="submission" date="2015-07" db="EMBL/GenBank/DDBJ databases">
        <title>The genome of Dufourea novaeangliae.</title>
        <authorList>
            <person name="Pan H."/>
            <person name="Kapheim K."/>
        </authorList>
    </citation>
    <scope>NUCLEOTIDE SEQUENCE [LARGE SCALE GENOMIC DNA]</scope>
    <source>
        <strain evidence="2">0120121106</strain>
        <tissue evidence="2">Whole body</tissue>
    </source>
</reference>
<feature type="region of interest" description="Disordered" evidence="1">
    <location>
        <begin position="1"/>
        <end position="21"/>
    </location>
</feature>
<dbReference type="AlphaFoldDB" id="A0A154PGA2"/>
<feature type="region of interest" description="Disordered" evidence="1">
    <location>
        <begin position="320"/>
        <end position="360"/>
    </location>
</feature>
<keyword evidence="3" id="KW-1185">Reference proteome</keyword>
<organism evidence="2 3">
    <name type="scientific">Dufourea novaeangliae</name>
    <name type="common">Sweat bee</name>
    <dbReference type="NCBI Taxonomy" id="178035"/>
    <lineage>
        <taxon>Eukaryota</taxon>
        <taxon>Metazoa</taxon>
        <taxon>Ecdysozoa</taxon>
        <taxon>Arthropoda</taxon>
        <taxon>Hexapoda</taxon>
        <taxon>Insecta</taxon>
        <taxon>Pterygota</taxon>
        <taxon>Neoptera</taxon>
        <taxon>Endopterygota</taxon>
        <taxon>Hymenoptera</taxon>
        <taxon>Apocrita</taxon>
        <taxon>Aculeata</taxon>
        <taxon>Apoidea</taxon>
        <taxon>Anthophila</taxon>
        <taxon>Halictidae</taxon>
        <taxon>Rophitinae</taxon>
        <taxon>Dufourea</taxon>
    </lineage>
</organism>
<evidence type="ECO:0000256" key="1">
    <source>
        <dbReference type="SAM" id="MobiDB-lite"/>
    </source>
</evidence>
<name>A0A154PGA2_DUFNO</name>
<dbReference type="EMBL" id="KQ434899">
    <property type="protein sequence ID" value="KZC10827.1"/>
    <property type="molecule type" value="Genomic_DNA"/>
</dbReference>
<feature type="compositionally biased region" description="Basic and acidic residues" evidence="1">
    <location>
        <begin position="1"/>
        <end position="20"/>
    </location>
</feature>
<sequence>MDHDEQPQNRAESKDQRFVDESCPCSDPKCPAISLARPNSWSLDLGYIPLALVPIGYDMAGGGVQGSFERGCRSIAGRTQGMSAERCGVYAALSSVTLGGFVGSATLQPHIVGNPCVFSPLDVAQCTDEGYPSGVLMAQPYESVNNASVDKQNSKEHRFPAPSLVVVDKTRVREGETVVREAQLETVDQRASTGLKLISKTDREALELLAGKTAVAPPLNPDVANEMGGKRLKWRNAKQKGNKMFRVVPISKFPVRLEISKTREMSIECQETLTPLILNNKLRTSEFDIPTTKVSIKCTEHPPILDKKFRSIFRVIKSQESRKKSTTVNPAPILDPRAPAENDRLGSQDSEVAPTDIPRS</sequence>
<gene>
    <name evidence="2" type="ORF">WN55_01526</name>
</gene>